<dbReference type="Gene3D" id="2.40.170.20">
    <property type="entry name" value="TonB-dependent receptor, beta-barrel domain"/>
    <property type="match status" value="1"/>
</dbReference>
<dbReference type="SUPFAM" id="SSF49464">
    <property type="entry name" value="Carboxypeptidase regulatory domain-like"/>
    <property type="match status" value="1"/>
</dbReference>
<dbReference type="PANTHER" id="PTHR40980:SF4">
    <property type="entry name" value="TONB-DEPENDENT RECEPTOR-LIKE BETA-BARREL DOMAIN-CONTAINING PROTEIN"/>
    <property type="match status" value="1"/>
</dbReference>
<dbReference type="RefSeq" id="WP_183976963.1">
    <property type="nucleotide sequence ID" value="NZ_JACIBY010000009.1"/>
</dbReference>
<keyword evidence="7" id="KW-1185">Reference proteome</keyword>
<comment type="subcellular location">
    <subcellularLocation>
        <location evidence="1">Cell outer membrane</location>
    </subcellularLocation>
</comment>
<proteinExistence type="predicted"/>
<dbReference type="PANTHER" id="PTHR40980">
    <property type="entry name" value="PLUG DOMAIN-CONTAINING PROTEIN"/>
    <property type="match status" value="1"/>
</dbReference>
<keyword evidence="2" id="KW-0472">Membrane</keyword>
<keyword evidence="4" id="KW-0732">Signal</keyword>
<dbReference type="Gene3D" id="2.60.40.1120">
    <property type="entry name" value="Carboxypeptidase-like, regulatory domain"/>
    <property type="match status" value="1"/>
</dbReference>
<feature type="chain" id="PRO_5030796564" evidence="4">
    <location>
        <begin position="17"/>
        <end position="807"/>
    </location>
</feature>
<dbReference type="InterPro" id="IPR037066">
    <property type="entry name" value="Plug_dom_sf"/>
</dbReference>
<feature type="signal peptide" evidence="4">
    <location>
        <begin position="1"/>
        <end position="16"/>
    </location>
</feature>
<dbReference type="SUPFAM" id="SSF56935">
    <property type="entry name" value="Porins"/>
    <property type="match status" value="1"/>
</dbReference>
<evidence type="ECO:0000256" key="4">
    <source>
        <dbReference type="SAM" id="SignalP"/>
    </source>
</evidence>
<evidence type="ECO:0000313" key="7">
    <source>
        <dbReference type="Proteomes" id="UP000541352"/>
    </source>
</evidence>
<evidence type="ECO:0000259" key="5">
    <source>
        <dbReference type="Pfam" id="PF14905"/>
    </source>
</evidence>
<dbReference type="Pfam" id="PF14905">
    <property type="entry name" value="OMP_b-brl_3"/>
    <property type="match status" value="1"/>
</dbReference>
<dbReference type="EMBL" id="JACIBY010000009">
    <property type="protein sequence ID" value="MBB3840163.1"/>
    <property type="molecule type" value="Genomic_DNA"/>
</dbReference>
<evidence type="ECO:0000256" key="2">
    <source>
        <dbReference type="ARBA" id="ARBA00023136"/>
    </source>
</evidence>
<gene>
    <name evidence="6" type="ORF">FHS57_004176</name>
</gene>
<sequence>MRTLLFLAFFSNVAFAQITGKIITPKREAVPFVNVLLLAASDSSLVSGTTTNEGGNYQLLLPKMGRFYLKISGVGYQTRFSEAFEVNASKSTIALADLTLLEEENTLNEVQVSTKKELVQTTPLGKIINVQSSLMTKGSNALQVLERLPGVISDRRNNQFSLNGQSGVTIMFNGRKVQMPMEELMALLENTVADNIEKIELITSPTAQYDADGGAGIINIIFKNNELLGTKINFSATAGYGYKEKVLTTIGISHGVKKLNLNASYSFNHDVRKSGYAGDGTAGASFMLGETYNTFYGIARRYQNNHNLNFAAQYQPNPKTTLGVDFVGSFDKSHNLVNNGGTYQLKRGDFFEVAMLSDGLTTKQNNISSFYLKQTFSPKTQFNADFSYINYSNNSPAGISLEYFDEQKQPIKPQFSIFTYGNRGESISKIHVGVFKADLTTQFSEKINADFGIKTSFAQNENDSKVERKVNDTWEIDPRSQSQLKSLERIAAAYSQFKFLLNAKTNLLLGLRYEYWKRDFSNQEEVFEISKFFPSVLYTYAINQNTSVNFNYSRRISRPAYTDLISNLFYTDPTFIFSGNPLLKPTLSDILKIEYVKNGLSLGISAQYDLNPILRYQITSNATKDVGISSPQNLDYMKSLNLFLSYPFQLAKWWKVTLNTFTSLRDYKVSYSQFPAEKRYVFQNLNFSQQINLPKNVEVELSGWYNMPYFEGPNTIKGFGVANVGIAKKLKNDKGTLLLTLPDVFRSFSVHSHNGGMTPIAFDINTVSNWRDETVFYRVIKLTYARTFGKNTRSVKYDAKDEERERF</sequence>
<keyword evidence="3" id="KW-0998">Cell outer membrane</keyword>
<reference evidence="6 7" key="1">
    <citation type="submission" date="2020-08" db="EMBL/GenBank/DDBJ databases">
        <title>Genomic Encyclopedia of Type Strains, Phase IV (KMG-IV): sequencing the most valuable type-strain genomes for metagenomic binning, comparative biology and taxonomic classification.</title>
        <authorList>
            <person name="Goeker M."/>
        </authorList>
    </citation>
    <scope>NUCLEOTIDE SEQUENCE [LARGE SCALE GENOMIC DNA]</scope>
    <source>
        <strain evidence="6 7">DSM 17976</strain>
    </source>
</reference>
<dbReference type="Pfam" id="PF13620">
    <property type="entry name" value="CarboxypepD_reg"/>
    <property type="match status" value="1"/>
</dbReference>
<name>A0A7W6ES20_9BACT</name>
<comment type="caution">
    <text evidence="6">The sequence shown here is derived from an EMBL/GenBank/DDBJ whole genome shotgun (WGS) entry which is preliminary data.</text>
</comment>
<dbReference type="Proteomes" id="UP000541352">
    <property type="component" value="Unassembled WGS sequence"/>
</dbReference>
<dbReference type="AlphaFoldDB" id="A0A7W6ES20"/>
<accession>A0A7W6ES20</accession>
<dbReference type="InterPro" id="IPR008969">
    <property type="entry name" value="CarboxyPept-like_regulatory"/>
</dbReference>
<feature type="domain" description="Outer membrane protein beta-barrel" evidence="5">
    <location>
        <begin position="377"/>
        <end position="755"/>
    </location>
</feature>
<evidence type="ECO:0000256" key="3">
    <source>
        <dbReference type="ARBA" id="ARBA00023237"/>
    </source>
</evidence>
<keyword evidence="6" id="KW-0675">Receptor</keyword>
<dbReference type="InterPro" id="IPR036942">
    <property type="entry name" value="Beta-barrel_TonB_sf"/>
</dbReference>
<protein>
    <submittedName>
        <fullName evidence="6">Outer membrane receptor protein involved in Fe transport</fullName>
    </submittedName>
</protein>
<evidence type="ECO:0000256" key="1">
    <source>
        <dbReference type="ARBA" id="ARBA00004442"/>
    </source>
</evidence>
<organism evidence="6 7">
    <name type="scientific">Runella defluvii</name>
    <dbReference type="NCBI Taxonomy" id="370973"/>
    <lineage>
        <taxon>Bacteria</taxon>
        <taxon>Pseudomonadati</taxon>
        <taxon>Bacteroidota</taxon>
        <taxon>Cytophagia</taxon>
        <taxon>Cytophagales</taxon>
        <taxon>Spirosomataceae</taxon>
        <taxon>Runella</taxon>
    </lineage>
</organism>
<dbReference type="GO" id="GO:0009279">
    <property type="term" value="C:cell outer membrane"/>
    <property type="evidence" value="ECO:0007669"/>
    <property type="project" value="UniProtKB-SubCell"/>
</dbReference>
<dbReference type="Gene3D" id="2.170.130.10">
    <property type="entry name" value="TonB-dependent receptor, plug domain"/>
    <property type="match status" value="1"/>
</dbReference>
<evidence type="ECO:0000313" key="6">
    <source>
        <dbReference type="EMBL" id="MBB3840163.1"/>
    </source>
</evidence>
<dbReference type="InterPro" id="IPR041700">
    <property type="entry name" value="OMP_b-brl_3"/>
</dbReference>